<keyword evidence="3" id="KW-1185">Reference proteome</keyword>
<dbReference type="InterPro" id="IPR036051">
    <property type="entry name" value="KRAB_dom_sf"/>
</dbReference>
<organism evidence="2 3">
    <name type="scientific">Phocoena sinus</name>
    <name type="common">Vaquita</name>
    <dbReference type="NCBI Taxonomy" id="42100"/>
    <lineage>
        <taxon>Eukaryota</taxon>
        <taxon>Metazoa</taxon>
        <taxon>Chordata</taxon>
        <taxon>Craniata</taxon>
        <taxon>Vertebrata</taxon>
        <taxon>Euteleostomi</taxon>
        <taxon>Mammalia</taxon>
        <taxon>Eutheria</taxon>
        <taxon>Laurasiatheria</taxon>
        <taxon>Artiodactyla</taxon>
        <taxon>Whippomorpha</taxon>
        <taxon>Cetacea</taxon>
        <taxon>Odontoceti</taxon>
        <taxon>Phocoenidae</taxon>
        <taxon>Phocoena</taxon>
    </lineage>
</organism>
<dbReference type="PANTHER" id="PTHR23232:SF157">
    <property type="entry name" value="ZINC FINGER PROTEIN 525"/>
    <property type="match status" value="1"/>
</dbReference>
<reference evidence="2" key="2">
    <citation type="submission" date="2025-08" db="UniProtKB">
        <authorList>
            <consortium name="Ensembl"/>
        </authorList>
    </citation>
    <scope>IDENTIFICATION</scope>
</reference>
<protein>
    <recommendedName>
        <fullName evidence="1">KRAB domain-containing protein</fullName>
    </recommendedName>
</protein>
<dbReference type="InterPro" id="IPR050169">
    <property type="entry name" value="Krueppel_C2H2_ZnF"/>
</dbReference>
<dbReference type="CDD" id="cd07765">
    <property type="entry name" value="KRAB_A-box"/>
    <property type="match status" value="1"/>
</dbReference>
<dbReference type="InterPro" id="IPR001909">
    <property type="entry name" value="KRAB"/>
</dbReference>
<proteinExistence type="predicted"/>
<evidence type="ECO:0000313" key="3">
    <source>
        <dbReference type="Proteomes" id="UP000694554"/>
    </source>
</evidence>
<dbReference type="Ensembl" id="ENSPSNT00000011992.1">
    <property type="protein sequence ID" value="ENSPSNP00000010605.1"/>
    <property type="gene ID" value="ENSPSNG00000007855.1"/>
</dbReference>
<dbReference type="Pfam" id="PF01352">
    <property type="entry name" value="KRAB"/>
    <property type="match status" value="1"/>
</dbReference>
<dbReference type="GeneTree" id="ENSGT00940000160844"/>
<dbReference type="Gene3D" id="6.10.140.140">
    <property type="match status" value="1"/>
</dbReference>
<accession>A0A8C9BZQ5</accession>
<reference evidence="2" key="3">
    <citation type="submission" date="2025-09" db="UniProtKB">
        <authorList>
            <consortium name="Ensembl"/>
        </authorList>
    </citation>
    <scope>IDENTIFICATION</scope>
</reference>
<dbReference type="PROSITE" id="PS50805">
    <property type="entry name" value="KRAB"/>
    <property type="match status" value="1"/>
</dbReference>
<reference evidence="2" key="1">
    <citation type="submission" date="2019-08" db="EMBL/GenBank/DDBJ databases">
        <title>Phocoena sinus (Vaquita) genome, mPhoSin1, primary haplotype.</title>
        <authorList>
            <person name="Morin P."/>
            <person name="Mountcastle J."/>
            <person name="Fungtammasan C."/>
            <person name="Rhie A."/>
            <person name="Rojas-Bracho L."/>
            <person name="Smith C.R."/>
            <person name="Taylor B.L."/>
            <person name="Gulland F.M.D."/>
            <person name="Musser W."/>
            <person name="Houck M."/>
            <person name="Haase B."/>
            <person name="Paez S."/>
            <person name="Howe K."/>
            <person name="Torrance J."/>
            <person name="Formenti G."/>
            <person name="Phillippy A."/>
            <person name="Ryder O."/>
            <person name="Jarvis E.D."/>
            <person name="Fedrigo O."/>
        </authorList>
    </citation>
    <scope>NUCLEOTIDE SEQUENCE [LARGE SCALE GENOMIC DNA]</scope>
</reference>
<dbReference type="SMART" id="SM00349">
    <property type="entry name" value="KRAB"/>
    <property type="match status" value="1"/>
</dbReference>
<feature type="domain" description="KRAB" evidence="1">
    <location>
        <begin position="43"/>
        <end position="121"/>
    </location>
</feature>
<dbReference type="PANTHER" id="PTHR23232">
    <property type="entry name" value="KRAB DOMAIN C2H2 ZINC FINGER"/>
    <property type="match status" value="1"/>
</dbReference>
<dbReference type="Proteomes" id="UP000694554">
    <property type="component" value="Chromosome 3"/>
</dbReference>
<evidence type="ECO:0000259" key="1">
    <source>
        <dbReference type="PROSITE" id="PS50805"/>
    </source>
</evidence>
<evidence type="ECO:0000313" key="2">
    <source>
        <dbReference type="Ensembl" id="ENSPSNP00000010605.1"/>
    </source>
</evidence>
<sequence>MATMVLSPTCAQSSLYPASHQKGCTEEEGLANGFLTDWLQDFVTFKDVAIQFTQEEWALLDPSHRTLYRDVVLENCRNLVSLGKPNIIPISKLEQEDKVMTEKRGITPDTCPGEYKVDMTPCEEYLPWLGSLVLP</sequence>
<dbReference type="GO" id="GO:0006355">
    <property type="term" value="P:regulation of DNA-templated transcription"/>
    <property type="evidence" value="ECO:0007669"/>
    <property type="project" value="InterPro"/>
</dbReference>
<dbReference type="AlphaFoldDB" id="A0A8C9BZQ5"/>
<name>A0A8C9BZQ5_PHOSS</name>
<dbReference type="SUPFAM" id="SSF109640">
    <property type="entry name" value="KRAB domain (Kruppel-associated box)"/>
    <property type="match status" value="1"/>
</dbReference>